<protein>
    <recommendedName>
        <fullName evidence="4">Abi family protein</fullName>
    </recommendedName>
</protein>
<evidence type="ECO:0000256" key="1">
    <source>
        <dbReference type="SAM" id="MobiDB-lite"/>
    </source>
</evidence>
<gene>
    <name evidence="2" type="ORF">CYJ10_10600</name>
</gene>
<accession>A0A2N5CF50</accession>
<feature type="compositionally biased region" description="Basic residues" evidence="1">
    <location>
        <begin position="162"/>
        <end position="172"/>
    </location>
</feature>
<organism evidence="2 3">
    <name type="scientific">Cupriavidus pauculus</name>
    <dbReference type="NCBI Taxonomy" id="82633"/>
    <lineage>
        <taxon>Bacteria</taxon>
        <taxon>Pseudomonadati</taxon>
        <taxon>Pseudomonadota</taxon>
        <taxon>Betaproteobacteria</taxon>
        <taxon>Burkholderiales</taxon>
        <taxon>Burkholderiaceae</taxon>
        <taxon>Cupriavidus</taxon>
    </lineage>
</organism>
<evidence type="ECO:0000313" key="2">
    <source>
        <dbReference type="EMBL" id="PLQ00869.1"/>
    </source>
</evidence>
<sequence length="172" mass="20082">MDFFVVCCWNFDFTREGKSIVKWTDAEKLFSAPRLERCRRFNAEFQSELWSALRKAFPGCPKVDRTRAKLSSLIKRIRMLRNRTFHHEPVLLWRNGGVAQLHREGLVLLQWIHGALVPWLVSMDRTDTVWSTWYDMQRMMLVDNASADGPNSDHISGMRHVVGPHKAGRSRT</sequence>
<comment type="caution">
    <text evidence="2">The sequence shown here is derived from an EMBL/GenBank/DDBJ whole genome shotgun (WGS) entry which is preliminary data.</text>
</comment>
<feature type="region of interest" description="Disordered" evidence="1">
    <location>
        <begin position="150"/>
        <end position="172"/>
    </location>
</feature>
<dbReference type="AlphaFoldDB" id="A0A2N5CF50"/>
<evidence type="ECO:0008006" key="4">
    <source>
        <dbReference type="Google" id="ProtNLM"/>
    </source>
</evidence>
<evidence type="ECO:0000313" key="3">
    <source>
        <dbReference type="Proteomes" id="UP000234341"/>
    </source>
</evidence>
<name>A0A2N5CF50_9BURK</name>
<reference evidence="2 3" key="1">
    <citation type="submission" date="2017-12" db="EMBL/GenBank/DDBJ databases">
        <title>Genome sequence of the active heterotrophic nitrifier-denitrifier, Cupriavidus pauculus UM1.</title>
        <authorList>
            <person name="Putonti C."/>
            <person name="Castignetti D."/>
        </authorList>
    </citation>
    <scope>NUCLEOTIDE SEQUENCE [LARGE SCALE GENOMIC DNA]</scope>
    <source>
        <strain evidence="2 3">UM1</strain>
    </source>
</reference>
<dbReference type="Proteomes" id="UP000234341">
    <property type="component" value="Unassembled WGS sequence"/>
</dbReference>
<dbReference type="EMBL" id="PJRP01000003">
    <property type="protein sequence ID" value="PLQ00869.1"/>
    <property type="molecule type" value="Genomic_DNA"/>
</dbReference>
<proteinExistence type="predicted"/>